<evidence type="ECO:0000313" key="2">
    <source>
        <dbReference type="Proteomes" id="UP000266723"/>
    </source>
</evidence>
<gene>
    <name evidence="1" type="ORF">DY000_02059338</name>
</gene>
<reference evidence="1 2" key="1">
    <citation type="journal article" date="2020" name="BMC Genomics">
        <title>Intraspecific diversification of the crop wild relative Brassica cretica Lam. using demographic model selection.</title>
        <authorList>
            <person name="Kioukis A."/>
            <person name="Michalopoulou V.A."/>
            <person name="Briers L."/>
            <person name="Pirintsos S."/>
            <person name="Studholme D.J."/>
            <person name="Pavlidis P."/>
            <person name="Sarris P.F."/>
        </authorList>
    </citation>
    <scope>NUCLEOTIDE SEQUENCE [LARGE SCALE GENOMIC DNA]</scope>
    <source>
        <strain evidence="2">cv. PFS-1207/04</strain>
    </source>
</reference>
<sequence>MMLSLRTKTTKVGGFYHLWLLDQTVNVETPLLTSSWPSHINLSGAGCLNDSSSKLTESVSFQRILYFDQAVGGRSLREFVFTAHVHDKRSRKKKPLFPWTDGFDIWDAESEDLNSHVNLDQLNAGVDF</sequence>
<name>A0ABQ7ARY9_BRACR</name>
<proteinExistence type="predicted"/>
<accession>A0ABQ7ARY9</accession>
<dbReference type="EMBL" id="QGKV02001556">
    <property type="protein sequence ID" value="KAF3516836.1"/>
    <property type="molecule type" value="Genomic_DNA"/>
</dbReference>
<dbReference type="Proteomes" id="UP000266723">
    <property type="component" value="Unassembled WGS sequence"/>
</dbReference>
<keyword evidence="2" id="KW-1185">Reference proteome</keyword>
<comment type="caution">
    <text evidence="1">The sequence shown here is derived from an EMBL/GenBank/DDBJ whole genome shotgun (WGS) entry which is preliminary data.</text>
</comment>
<protein>
    <submittedName>
        <fullName evidence="1">Uncharacterized protein</fullName>
    </submittedName>
</protein>
<evidence type="ECO:0000313" key="1">
    <source>
        <dbReference type="EMBL" id="KAF3516836.1"/>
    </source>
</evidence>
<organism evidence="1 2">
    <name type="scientific">Brassica cretica</name>
    <name type="common">Mustard</name>
    <dbReference type="NCBI Taxonomy" id="69181"/>
    <lineage>
        <taxon>Eukaryota</taxon>
        <taxon>Viridiplantae</taxon>
        <taxon>Streptophyta</taxon>
        <taxon>Embryophyta</taxon>
        <taxon>Tracheophyta</taxon>
        <taxon>Spermatophyta</taxon>
        <taxon>Magnoliopsida</taxon>
        <taxon>eudicotyledons</taxon>
        <taxon>Gunneridae</taxon>
        <taxon>Pentapetalae</taxon>
        <taxon>rosids</taxon>
        <taxon>malvids</taxon>
        <taxon>Brassicales</taxon>
        <taxon>Brassicaceae</taxon>
        <taxon>Brassiceae</taxon>
        <taxon>Brassica</taxon>
    </lineage>
</organism>